<evidence type="ECO:0000313" key="2">
    <source>
        <dbReference type="EnsemblPlants" id="MELO3C027181.2.1"/>
    </source>
</evidence>
<reference evidence="2" key="1">
    <citation type="submission" date="2023-03" db="UniProtKB">
        <authorList>
            <consortium name="EnsemblPlants"/>
        </authorList>
    </citation>
    <scope>IDENTIFICATION</scope>
</reference>
<evidence type="ECO:0000256" key="1">
    <source>
        <dbReference type="SAM" id="MobiDB-lite"/>
    </source>
</evidence>
<protein>
    <submittedName>
        <fullName evidence="2">Uncharacterized protein</fullName>
    </submittedName>
</protein>
<dbReference type="Gramene" id="MELO3C027181.2.1">
    <property type="protein sequence ID" value="MELO3C027181.2.1"/>
    <property type="gene ID" value="MELO3C027181.2"/>
</dbReference>
<dbReference type="EnsemblPlants" id="MELO3C027181.2.1">
    <property type="protein sequence ID" value="MELO3C027181.2.1"/>
    <property type="gene ID" value="MELO3C027181.2"/>
</dbReference>
<sequence length="69" mass="8199">MRMTNSGNGGVRIDENDRGLSFREWRRRNLGRRLPCERFDFHEQGGRREGSCERFRATANKENEEKVRA</sequence>
<name>A0A9I9E0I5_CUCME</name>
<organism evidence="2">
    <name type="scientific">Cucumis melo</name>
    <name type="common">Muskmelon</name>
    <dbReference type="NCBI Taxonomy" id="3656"/>
    <lineage>
        <taxon>Eukaryota</taxon>
        <taxon>Viridiplantae</taxon>
        <taxon>Streptophyta</taxon>
        <taxon>Embryophyta</taxon>
        <taxon>Tracheophyta</taxon>
        <taxon>Spermatophyta</taxon>
        <taxon>Magnoliopsida</taxon>
        <taxon>eudicotyledons</taxon>
        <taxon>Gunneridae</taxon>
        <taxon>Pentapetalae</taxon>
        <taxon>rosids</taxon>
        <taxon>fabids</taxon>
        <taxon>Cucurbitales</taxon>
        <taxon>Cucurbitaceae</taxon>
        <taxon>Benincaseae</taxon>
        <taxon>Cucumis</taxon>
    </lineage>
</organism>
<accession>A0A9I9E0I5</accession>
<dbReference type="AlphaFoldDB" id="A0A9I9E0I5"/>
<proteinExistence type="predicted"/>
<feature type="region of interest" description="Disordered" evidence="1">
    <location>
        <begin position="44"/>
        <end position="69"/>
    </location>
</feature>